<dbReference type="OrthoDB" id="9787933at2"/>
<dbReference type="PANTHER" id="PTHR47562:SF2">
    <property type="entry name" value="CARBOXYMETHYLENEBUTENOLIDASE-RELATED"/>
    <property type="match status" value="1"/>
</dbReference>
<sequence>MQVKTSKVDLTTATGSMRCYIYEPSVQGIYPSVIFYSEIFQLTAPISRSAAIIASHGFVVIVPEVFHELNPIGTVLGYDDEGKNKGNQDKWTKNLTSYDSDLQAMIDFNDTLVHTNNKIGVIGVCIGGHLACRAAIHSRIKAAFCLYATDLHSDTLPANENQQTFRRLSEIKGEIHFVWGKQDPHVPKEGRIKIYQALQQHELNFQWLEVNAEHAFMRDEGERYDPALAMTMYQNAVALFQRVLSS</sequence>
<comment type="caution">
    <text evidence="2">The sequence shown here is derived from an EMBL/GenBank/DDBJ whole genome shotgun (WGS) entry which is preliminary data.</text>
</comment>
<dbReference type="SUPFAM" id="SSF53474">
    <property type="entry name" value="alpha/beta-Hydrolases"/>
    <property type="match status" value="1"/>
</dbReference>
<dbReference type="GO" id="GO:0016787">
    <property type="term" value="F:hydrolase activity"/>
    <property type="evidence" value="ECO:0007669"/>
    <property type="project" value="UniProtKB-KW"/>
</dbReference>
<evidence type="ECO:0000313" key="2">
    <source>
        <dbReference type="EMBL" id="OUL56801.1"/>
    </source>
</evidence>
<dbReference type="Proteomes" id="UP000194841">
    <property type="component" value="Unassembled WGS sequence"/>
</dbReference>
<dbReference type="PANTHER" id="PTHR47562">
    <property type="match status" value="1"/>
</dbReference>
<dbReference type="AlphaFoldDB" id="A0A244CMD8"/>
<dbReference type="Gene3D" id="3.40.50.1820">
    <property type="entry name" value="alpha/beta hydrolase"/>
    <property type="match status" value="1"/>
</dbReference>
<dbReference type="EMBL" id="MWPV01000005">
    <property type="protein sequence ID" value="OUL56801.1"/>
    <property type="molecule type" value="Genomic_DNA"/>
</dbReference>
<name>A0A244CMD8_PSEDV</name>
<organism evidence="2 3">
    <name type="scientific">Pseudoalteromonas ulvae</name>
    <dbReference type="NCBI Taxonomy" id="107327"/>
    <lineage>
        <taxon>Bacteria</taxon>
        <taxon>Pseudomonadati</taxon>
        <taxon>Pseudomonadota</taxon>
        <taxon>Gammaproteobacteria</taxon>
        <taxon>Alteromonadales</taxon>
        <taxon>Pseudoalteromonadaceae</taxon>
        <taxon>Pseudoalteromonas</taxon>
    </lineage>
</organism>
<gene>
    <name evidence="2" type="ORF">B1199_15625</name>
</gene>
<dbReference type="Pfam" id="PF01738">
    <property type="entry name" value="DLH"/>
    <property type="match status" value="1"/>
</dbReference>
<keyword evidence="2" id="KW-0378">Hydrolase</keyword>
<evidence type="ECO:0000313" key="3">
    <source>
        <dbReference type="Proteomes" id="UP000194841"/>
    </source>
</evidence>
<dbReference type="InterPro" id="IPR029058">
    <property type="entry name" value="AB_hydrolase_fold"/>
</dbReference>
<evidence type="ECO:0000259" key="1">
    <source>
        <dbReference type="Pfam" id="PF01738"/>
    </source>
</evidence>
<keyword evidence="3" id="KW-1185">Reference proteome</keyword>
<accession>A0A244CMD8</accession>
<dbReference type="InterPro" id="IPR002925">
    <property type="entry name" value="Dienelactn_hydro"/>
</dbReference>
<protein>
    <submittedName>
        <fullName evidence="2">Dienelactone hydrolase</fullName>
    </submittedName>
</protein>
<proteinExistence type="predicted"/>
<feature type="domain" description="Dienelactone hydrolase" evidence="1">
    <location>
        <begin position="17"/>
        <end position="243"/>
    </location>
</feature>
<dbReference type="RefSeq" id="WP_086745055.1">
    <property type="nucleotide sequence ID" value="NZ_MWPV01000005.1"/>
</dbReference>
<reference evidence="2 3" key="1">
    <citation type="submission" date="2017-02" db="EMBL/GenBank/DDBJ databases">
        <title>Pseudoalteromonas ulvae TC14 Genome.</title>
        <authorList>
            <person name="Molmeret M."/>
        </authorList>
    </citation>
    <scope>NUCLEOTIDE SEQUENCE [LARGE SCALE GENOMIC DNA]</scope>
    <source>
        <strain evidence="2">TC14</strain>
    </source>
</reference>